<accession>W1N7S3</accession>
<evidence type="ECO:0000313" key="3">
    <source>
        <dbReference type="Proteomes" id="UP000019113"/>
    </source>
</evidence>
<gene>
    <name evidence="2" type="ORF">BJB45_12955</name>
</gene>
<keyword evidence="3" id="KW-1185">Reference proteome</keyword>
<protein>
    <recommendedName>
        <fullName evidence="1">DUF4434 domain-containing protein</fullName>
    </recommendedName>
</protein>
<evidence type="ECO:0000313" key="2">
    <source>
        <dbReference type="EMBL" id="ERL51559.1"/>
    </source>
</evidence>
<dbReference type="eggNOG" id="ENOG502Z8FS">
    <property type="taxonomic scope" value="Bacteria"/>
</dbReference>
<dbReference type="PATRIC" id="fig|1178482.3.peg.1753"/>
<name>W1N7S3_9GAMM</name>
<dbReference type="STRING" id="1178482.AR456_14170"/>
<dbReference type="InterPro" id="IPR027849">
    <property type="entry name" value="DUF4434"/>
</dbReference>
<feature type="domain" description="DUF4434" evidence="1">
    <location>
        <begin position="44"/>
        <end position="245"/>
    </location>
</feature>
<organism evidence="2 3">
    <name type="scientific">Halomonas huangheensis</name>
    <dbReference type="NCBI Taxonomy" id="1178482"/>
    <lineage>
        <taxon>Bacteria</taxon>
        <taxon>Pseudomonadati</taxon>
        <taxon>Pseudomonadota</taxon>
        <taxon>Gammaproteobacteria</taxon>
        <taxon>Oceanospirillales</taxon>
        <taxon>Halomonadaceae</taxon>
        <taxon>Halomonas</taxon>
    </lineage>
</organism>
<evidence type="ECO:0000259" key="1">
    <source>
        <dbReference type="Pfam" id="PF14488"/>
    </source>
</evidence>
<dbReference type="Pfam" id="PF14488">
    <property type="entry name" value="DUF4434"/>
    <property type="match status" value="1"/>
</dbReference>
<dbReference type="AlphaFoldDB" id="W1N7S3"/>
<dbReference type="RefSeq" id="WP_021818706.1">
    <property type="nucleotide sequence ID" value="NZ_AVBC01000023.1"/>
</dbReference>
<dbReference type="SUPFAM" id="SSF51445">
    <property type="entry name" value="(Trans)glycosidases"/>
    <property type="match status" value="1"/>
</dbReference>
<dbReference type="Proteomes" id="UP000019113">
    <property type="component" value="Unassembled WGS sequence"/>
</dbReference>
<dbReference type="EMBL" id="AVBC01000023">
    <property type="protein sequence ID" value="ERL51559.1"/>
    <property type="molecule type" value="Genomic_DNA"/>
</dbReference>
<sequence length="305" mass="34527">MRRRIVAGALTVALLGLALAFPILRNLLFRAEHVPSGELFASHGIFYQPQNADASLSSTQWDELWQHTRDVGFDRVFVQWTRHGNSDFGGGNGWLAQALTSAEEHGLKLVVGLSQDPHYYSVLPDNAGFASYWQQQMLETARQQRIVQDEWPLNPVGWYLSLELDDWLFRDPDVRNELNRQLADTARTLDGQLHLSMFTGGFLPPRRYAEWANTLTGNGWQVWWQDGHGTHSLDPALRATYEQDLACNIGIVREAFNTLSAPHETFRAEPAQPHTDPNSCHPQVVFSLRYMSWAGALRDESADDS</sequence>
<comment type="caution">
    <text evidence="2">The sequence shown here is derived from an EMBL/GenBank/DDBJ whole genome shotgun (WGS) entry which is preliminary data.</text>
</comment>
<dbReference type="Gene3D" id="3.20.20.80">
    <property type="entry name" value="Glycosidases"/>
    <property type="match status" value="1"/>
</dbReference>
<dbReference type="KEGG" id="hhu:AR456_14170"/>
<reference evidence="2 3" key="1">
    <citation type="submission" date="2013-08" db="EMBL/GenBank/DDBJ databases">
        <title>draft genome of Halomonas huanghegensis, strain BJGMM-B45T.</title>
        <authorList>
            <person name="Miao C."/>
            <person name="Wan Y."/>
            <person name="Jin W."/>
        </authorList>
    </citation>
    <scope>NUCLEOTIDE SEQUENCE [LARGE SCALE GENOMIC DNA]</scope>
    <source>
        <strain evidence="2 3">BJGMM-B45</strain>
    </source>
</reference>
<dbReference type="InterPro" id="IPR017853">
    <property type="entry name" value="GH"/>
</dbReference>
<proteinExistence type="predicted"/>